<evidence type="ECO:0000313" key="2">
    <source>
        <dbReference type="EMBL" id="PON37606.1"/>
    </source>
</evidence>
<comment type="caution">
    <text evidence="2">The sequence shown here is derived from an EMBL/GenBank/DDBJ whole genome shotgun (WGS) entry which is preliminary data.</text>
</comment>
<evidence type="ECO:0000313" key="3">
    <source>
        <dbReference type="Proteomes" id="UP000237105"/>
    </source>
</evidence>
<evidence type="ECO:0000256" key="1">
    <source>
        <dbReference type="SAM" id="MobiDB-lite"/>
    </source>
</evidence>
<keyword evidence="3" id="KW-1185">Reference proteome</keyword>
<sequence>MTTIGEAEHRSSDDEHGMNALWAAIDSLEHRFKNFARESQQQFDAFAREMCTILREIRDGRIAEHTECRGRDQEIPRDRAMNHHKKGQLPSLGRFRRFDDSDDELER</sequence>
<feature type="compositionally biased region" description="Basic and acidic residues" evidence="1">
    <location>
        <begin position="68"/>
        <end position="81"/>
    </location>
</feature>
<dbReference type="Proteomes" id="UP000237105">
    <property type="component" value="Unassembled WGS sequence"/>
</dbReference>
<name>A0A2P5AM19_PARAD</name>
<protein>
    <submittedName>
        <fullName evidence="2">Uncharacterized protein</fullName>
    </submittedName>
</protein>
<organism evidence="2 3">
    <name type="scientific">Parasponia andersonii</name>
    <name type="common">Sponia andersonii</name>
    <dbReference type="NCBI Taxonomy" id="3476"/>
    <lineage>
        <taxon>Eukaryota</taxon>
        <taxon>Viridiplantae</taxon>
        <taxon>Streptophyta</taxon>
        <taxon>Embryophyta</taxon>
        <taxon>Tracheophyta</taxon>
        <taxon>Spermatophyta</taxon>
        <taxon>Magnoliopsida</taxon>
        <taxon>eudicotyledons</taxon>
        <taxon>Gunneridae</taxon>
        <taxon>Pentapetalae</taxon>
        <taxon>rosids</taxon>
        <taxon>fabids</taxon>
        <taxon>Rosales</taxon>
        <taxon>Cannabaceae</taxon>
        <taxon>Parasponia</taxon>
    </lineage>
</organism>
<reference evidence="3" key="1">
    <citation type="submission" date="2016-06" db="EMBL/GenBank/DDBJ databases">
        <title>Parallel loss of symbiosis genes in relatives of nitrogen-fixing non-legume Parasponia.</title>
        <authorList>
            <person name="Van Velzen R."/>
            <person name="Holmer R."/>
            <person name="Bu F."/>
            <person name="Rutten L."/>
            <person name="Van Zeijl A."/>
            <person name="Liu W."/>
            <person name="Santuari L."/>
            <person name="Cao Q."/>
            <person name="Sharma T."/>
            <person name="Shen D."/>
            <person name="Roswanjaya Y."/>
            <person name="Wardhani T."/>
            <person name="Kalhor M.S."/>
            <person name="Jansen J."/>
            <person name="Van den Hoogen J."/>
            <person name="Gungor B."/>
            <person name="Hartog M."/>
            <person name="Hontelez J."/>
            <person name="Verver J."/>
            <person name="Yang W.-C."/>
            <person name="Schijlen E."/>
            <person name="Repin R."/>
            <person name="Schilthuizen M."/>
            <person name="Schranz E."/>
            <person name="Heidstra R."/>
            <person name="Miyata K."/>
            <person name="Fedorova E."/>
            <person name="Kohlen W."/>
            <person name="Bisseling T."/>
            <person name="Smit S."/>
            <person name="Geurts R."/>
        </authorList>
    </citation>
    <scope>NUCLEOTIDE SEQUENCE [LARGE SCALE GENOMIC DNA]</scope>
    <source>
        <strain evidence="3">cv. WU1-14</strain>
    </source>
</reference>
<gene>
    <name evidence="2" type="ORF">PanWU01x14_318870</name>
</gene>
<dbReference type="EMBL" id="JXTB01000523">
    <property type="protein sequence ID" value="PON37606.1"/>
    <property type="molecule type" value="Genomic_DNA"/>
</dbReference>
<proteinExistence type="predicted"/>
<accession>A0A2P5AM19</accession>
<feature type="region of interest" description="Disordered" evidence="1">
    <location>
        <begin position="68"/>
        <end position="107"/>
    </location>
</feature>
<dbReference type="AlphaFoldDB" id="A0A2P5AM19"/>
<dbReference type="OrthoDB" id="10361698at2759"/>